<evidence type="ECO:0000256" key="3">
    <source>
        <dbReference type="ARBA" id="ARBA00022448"/>
    </source>
</evidence>
<evidence type="ECO:0000256" key="1">
    <source>
        <dbReference type="ARBA" id="ARBA00004141"/>
    </source>
</evidence>
<keyword evidence="4" id="KW-0633">Potassium transport</keyword>
<dbReference type="RefSeq" id="WP_209615486.1">
    <property type="nucleotide sequence ID" value="NZ_JAGJRS010000007.1"/>
</dbReference>
<feature type="transmembrane region" description="Helical" evidence="13">
    <location>
        <begin position="124"/>
        <end position="145"/>
    </location>
</feature>
<evidence type="ECO:0000256" key="11">
    <source>
        <dbReference type="ARBA" id="ARBA00023303"/>
    </source>
</evidence>
<evidence type="ECO:0000256" key="10">
    <source>
        <dbReference type="ARBA" id="ARBA00023136"/>
    </source>
</evidence>
<feature type="transmembrane region" description="Helical" evidence="13">
    <location>
        <begin position="88"/>
        <end position="112"/>
    </location>
</feature>
<keyword evidence="3" id="KW-0813">Transport</keyword>
<dbReference type="Pfam" id="PF06736">
    <property type="entry name" value="TMEM175"/>
    <property type="match status" value="1"/>
</dbReference>
<evidence type="ECO:0000256" key="13">
    <source>
        <dbReference type="SAM" id="Phobius"/>
    </source>
</evidence>
<organism evidence="14 15">
    <name type="scientific">Frateuria flava</name>
    <dbReference type="NCBI Taxonomy" id="2821489"/>
    <lineage>
        <taxon>Bacteria</taxon>
        <taxon>Pseudomonadati</taxon>
        <taxon>Pseudomonadota</taxon>
        <taxon>Gammaproteobacteria</taxon>
        <taxon>Lysobacterales</taxon>
        <taxon>Rhodanobacteraceae</taxon>
        <taxon>Frateuria</taxon>
    </lineage>
</organism>
<protein>
    <submittedName>
        <fullName evidence="14">DUF1211 domain-containing protein</fullName>
    </submittedName>
</protein>
<comment type="similarity">
    <text evidence="2">Belongs to the TMEM175 family.</text>
</comment>
<accession>A0ABS4DJL6</accession>
<proteinExistence type="inferred from homology"/>
<keyword evidence="7" id="KW-0630">Potassium</keyword>
<keyword evidence="9" id="KW-0406">Ion transport</keyword>
<comment type="caution">
    <text evidence="14">The sequence shown here is derived from an EMBL/GenBank/DDBJ whole genome shotgun (WGS) entry which is preliminary data.</text>
</comment>
<feature type="transmembrane region" description="Helical" evidence="13">
    <location>
        <begin position="21"/>
        <end position="39"/>
    </location>
</feature>
<reference evidence="14 15" key="1">
    <citation type="submission" date="2021-04" db="EMBL/GenBank/DDBJ databases">
        <authorList>
            <person name="Huq M.A."/>
        </authorList>
    </citation>
    <scope>NUCLEOTIDE SEQUENCE [LARGE SCALE GENOMIC DNA]</scope>
    <source>
        <strain evidence="14 15">MAH-13</strain>
    </source>
</reference>
<evidence type="ECO:0000256" key="5">
    <source>
        <dbReference type="ARBA" id="ARBA00022692"/>
    </source>
</evidence>
<evidence type="ECO:0000313" key="14">
    <source>
        <dbReference type="EMBL" id="MBP1473244.1"/>
    </source>
</evidence>
<feature type="transmembrane region" description="Helical" evidence="13">
    <location>
        <begin position="183"/>
        <end position="203"/>
    </location>
</feature>
<comment type="subcellular location">
    <subcellularLocation>
        <location evidence="1">Membrane</location>
        <topology evidence="1">Multi-pass membrane protein</topology>
    </subcellularLocation>
</comment>
<gene>
    <name evidence="14" type="ORF">J7I44_02980</name>
</gene>
<name>A0ABS4DJL6_9GAMM</name>
<evidence type="ECO:0000313" key="15">
    <source>
        <dbReference type="Proteomes" id="UP000823790"/>
    </source>
</evidence>
<sequence length="210" mass="22739">MAKRGELPVEEHHVGQRHLDRVIMLSDGVFAIAITLSAIELKPTLVAGHGLWDAWARPLVLYLISFVLTGGVWLNHRRMFAHLRDIDLPGTALNLLLLAFVALLPVAIRFSLEHMQEDPQAMQVYFVGTAATYVSAALLWAYLAFVARLAPDLERRVALVWLLRLLMAPALIAAAGLLQAGSIIAAAIAAAVGVGLAASRRWLGRGAATE</sequence>
<keyword evidence="8 13" id="KW-1133">Transmembrane helix</keyword>
<dbReference type="InterPro" id="IPR010617">
    <property type="entry name" value="TMEM175-like"/>
</dbReference>
<keyword evidence="6" id="KW-0631">Potassium channel</keyword>
<dbReference type="Proteomes" id="UP000823790">
    <property type="component" value="Unassembled WGS sequence"/>
</dbReference>
<evidence type="ECO:0000256" key="8">
    <source>
        <dbReference type="ARBA" id="ARBA00022989"/>
    </source>
</evidence>
<keyword evidence="5 13" id="KW-0812">Transmembrane</keyword>
<evidence type="ECO:0000256" key="4">
    <source>
        <dbReference type="ARBA" id="ARBA00022538"/>
    </source>
</evidence>
<evidence type="ECO:0000256" key="12">
    <source>
        <dbReference type="ARBA" id="ARBA00034430"/>
    </source>
</evidence>
<evidence type="ECO:0000256" key="6">
    <source>
        <dbReference type="ARBA" id="ARBA00022826"/>
    </source>
</evidence>
<dbReference type="EMBL" id="JAGJRS010000007">
    <property type="protein sequence ID" value="MBP1473244.1"/>
    <property type="molecule type" value="Genomic_DNA"/>
</dbReference>
<keyword evidence="15" id="KW-1185">Reference proteome</keyword>
<evidence type="ECO:0000256" key="7">
    <source>
        <dbReference type="ARBA" id="ARBA00022958"/>
    </source>
</evidence>
<feature type="transmembrane region" description="Helical" evidence="13">
    <location>
        <begin position="157"/>
        <end position="177"/>
    </location>
</feature>
<evidence type="ECO:0000256" key="9">
    <source>
        <dbReference type="ARBA" id="ARBA00023065"/>
    </source>
</evidence>
<keyword evidence="11" id="KW-0407">Ion channel</keyword>
<keyword evidence="10 13" id="KW-0472">Membrane</keyword>
<evidence type="ECO:0000256" key="2">
    <source>
        <dbReference type="ARBA" id="ARBA00006920"/>
    </source>
</evidence>
<comment type="catalytic activity">
    <reaction evidence="12">
        <text>K(+)(in) = K(+)(out)</text>
        <dbReference type="Rhea" id="RHEA:29463"/>
        <dbReference type="ChEBI" id="CHEBI:29103"/>
    </reaction>
</comment>
<feature type="transmembrane region" description="Helical" evidence="13">
    <location>
        <begin position="59"/>
        <end position="76"/>
    </location>
</feature>